<dbReference type="InterPro" id="IPR026960">
    <property type="entry name" value="RVT-Znf"/>
</dbReference>
<keyword evidence="2" id="KW-0695">RNA-directed DNA polymerase</keyword>
<protein>
    <submittedName>
        <fullName evidence="2">Reverse transcriptase zinc-binding domain</fullName>
    </submittedName>
</protein>
<dbReference type="AlphaFoldDB" id="A0AAN8VNZ7"/>
<dbReference type="Pfam" id="PF13966">
    <property type="entry name" value="zf-RVT"/>
    <property type="match status" value="1"/>
</dbReference>
<gene>
    <name evidence="2" type="ORF">RJ641_030837</name>
</gene>
<keyword evidence="2" id="KW-0808">Transferase</keyword>
<dbReference type="Proteomes" id="UP001370490">
    <property type="component" value="Unassembled WGS sequence"/>
</dbReference>
<keyword evidence="3" id="KW-1185">Reference proteome</keyword>
<reference evidence="2 3" key="1">
    <citation type="submission" date="2023-12" db="EMBL/GenBank/DDBJ databases">
        <title>A high-quality genome assembly for Dillenia turbinata (Dilleniales).</title>
        <authorList>
            <person name="Chanderbali A."/>
        </authorList>
    </citation>
    <scope>NUCLEOTIDE SEQUENCE [LARGE SCALE GENOMIC DNA]</scope>
    <source>
        <strain evidence="2">LSX21</strain>
        <tissue evidence="2">Leaf</tissue>
    </source>
</reference>
<dbReference type="EMBL" id="JBAMMX010000006">
    <property type="protein sequence ID" value="KAK6937329.1"/>
    <property type="molecule type" value="Genomic_DNA"/>
</dbReference>
<organism evidence="2 3">
    <name type="scientific">Dillenia turbinata</name>
    <dbReference type="NCBI Taxonomy" id="194707"/>
    <lineage>
        <taxon>Eukaryota</taxon>
        <taxon>Viridiplantae</taxon>
        <taxon>Streptophyta</taxon>
        <taxon>Embryophyta</taxon>
        <taxon>Tracheophyta</taxon>
        <taxon>Spermatophyta</taxon>
        <taxon>Magnoliopsida</taxon>
        <taxon>eudicotyledons</taxon>
        <taxon>Gunneridae</taxon>
        <taxon>Pentapetalae</taxon>
        <taxon>Dilleniales</taxon>
        <taxon>Dilleniaceae</taxon>
        <taxon>Dillenia</taxon>
    </lineage>
</organism>
<sequence length="64" mass="7190">MDNLVKIHVDADPTCLVCKDAEESAAHVLINCPVCRQKSQWVGEAIWFKALRIGVSIDEYIHIP</sequence>
<evidence type="ECO:0000259" key="1">
    <source>
        <dbReference type="Pfam" id="PF13966"/>
    </source>
</evidence>
<keyword evidence="2" id="KW-0548">Nucleotidyltransferase</keyword>
<dbReference type="GO" id="GO:0003964">
    <property type="term" value="F:RNA-directed DNA polymerase activity"/>
    <property type="evidence" value="ECO:0007669"/>
    <property type="project" value="UniProtKB-KW"/>
</dbReference>
<evidence type="ECO:0000313" key="2">
    <source>
        <dbReference type="EMBL" id="KAK6937329.1"/>
    </source>
</evidence>
<name>A0AAN8VNZ7_9MAGN</name>
<comment type="caution">
    <text evidence="2">The sequence shown here is derived from an EMBL/GenBank/DDBJ whole genome shotgun (WGS) entry which is preliminary data.</text>
</comment>
<proteinExistence type="predicted"/>
<feature type="domain" description="Reverse transcriptase zinc-binding" evidence="1">
    <location>
        <begin position="2"/>
        <end position="37"/>
    </location>
</feature>
<accession>A0AAN8VNZ7</accession>
<evidence type="ECO:0000313" key="3">
    <source>
        <dbReference type="Proteomes" id="UP001370490"/>
    </source>
</evidence>